<dbReference type="GO" id="GO:0046872">
    <property type="term" value="F:metal ion binding"/>
    <property type="evidence" value="ECO:0007669"/>
    <property type="project" value="UniProtKB-KW"/>
</dbReference>
<dbReference type="GO" id="GO:0006002">
    <property type="term" value="P:fructose 6-phosphate metabolic process"/>
    <property type="evidence" value="ECO:0007669"/>
    <property type="project" value="TreeGrafter"/>
</dbReference>
<sequence length="90" mass="9493">MSSAIDTNCMSLTRFTLAEQKKIPHASGDLTQLLVSIQTAVKAISTAVRKAGIANLHTTTSANQRTTHSPPRQSPPSIVGRGSRTPVLGI</sequence>
<name>A0A8J5CP43_CHIOP</name>
<reference evidence="6" key="1">
    <citation type="submission" date="2020-07" db="EMBL/GenBank/DDBJ databases">
        <title>The High-quality genome of the commercially important snow crab, Chionoecetes opilio.</title>
        <authorList>
            <person name="Jeong J.-H."/>
            <person name="Ryu S."/>
        </authorList>
    </citation>
    <scope>NUCLEOTIDE SEQUENCE</scope>
    <source>
        <strain evidence="6">MADBK_172401_WGS</strain>
        <tissue evidence="6">Digestive gland</tissue>
    </source>
</reference>
<dbReference type="GO" id="GO:0006094">
    <property type="term" value="P:gluconeogenesis"/>
    <property type="evidence" value="ECO:0007669"/>
    <property type="project" value="TreeGrafter"/>
</dbReference>
<accession>A0A8J5CP43</accession>
<dbReference type="OrthoDB" id="10256725at2759"/>
<dbReference type="Pfam" id="PF00316">
    <property type="entry name" value="FBPase"/>
    <property type="match status" value="1"/>
</dbReference>
<evidence type="ECO:0000256" key="2">
    <source>
        <dbReference type="ARBA" id="ARBA00022842"/>
    </source>
</evidence>
<evidence type="ECO:0000313" key="6">
    <source>
        <dbReference type="EMBL" id="KAG0717499.1"/>
    </source>
</evidence>
<dbReference type="GO" id="GO:0005986">
    <property type="term" value="P:sucrose biosynthetic process"/>
    <property type="evidence" value="ECO:0007669"/>
    <property type="project" value="TreeGrafter"/>
</dbReference>
<protein>
    <submittedName>
        <fullName evidence="6">Fructose-1,6-bisphosphatase 1</fullName>
    </submittedName>
</protein>
<proteinExistence type="predicted"/>
<evidence type="ECO:0000313" key="7">
    <source>
        <dbReference type="Proteomes" id="UP000770661"/>
    </source>
</evidence>
<keyword evidence="7" id="KW-1185">Reference proteome</keyword>
<feature type="compositionally biased region" description="Polar residues" evidence="4">
    <location>
        <begin position="56"/>
        <end position="71"/>
    </location>
</feature>
<organism evidence="6 7">
    <name type="scientific">Chionoecetes opilio</name>
    <name type="common">Atlantic snow crab</name>
    <name type="synonym">Cancer opilio</name>
    <dbReference type="NCBI Taxonomy" id="41210"/>
    <lineage>
        <taxon>Eukaryota</taxon>
        <taxon>Metazoa</taxon>
        <taxon>Ecdysozoa</taxon>
        <taxon>Arthropoda</taxon>
        <taxon>Crustacea</taxon>
        <taxon>Multicrustacea</taxon>
        <taxon>Malacostraca</taxon>
        <taxon>Eumalacostraca</taxon>
        <taxon>Eucarida</taxon>
        <taxon>Decapoda</taxon>
        <taxon>Pleocyemata</taxon>
        <taxon>Brachyura</taxon>
        <taxon>Eubrachyura</taxon>
        <taxon>Majoidea</taxon>
        <taxon>Majidae</taxon>
        <taxon>Chionoecetes</taxon>
    </lineage>
</organism>
<dbReference type="GO" id="GO:0030388">
    <property type="term" value="P:fructose 1,6-bisphosphate metabolic process"/>
    <property type="evidence" value="ECO:0007669"/>
    <property type="project" value="TreeGrafter"/>
</dbReference>
<dbReference type="Proteomes" id="UP000770661">
    <property type="component" value="Unassembled WGS sequence"/>
</dbReference>
<dbReference type="InterPro" id="IPR000146">
    <property type="entry name" value="FBPase_class-1"/>
</dbReference>
<dbReference type="GO" id="GO:0005829">
    <property type="term" value="C:cytosol"/>
    <property type="evidence" value="ECO:0007669"/>
    <property type="project" value="TreeGrafter"/>
</dbReference>
<gene>
    <name evidence="6" type="primary">FBP1_2</name>
    <name evidence="6" type="ORF">GWK47_054303</name>
</gene>
<dbReference type="InterPro" id="IPR033391">
    <property type="entry name" value="FBPase_N"/>
</dbReference>
<dbReference type="Gene3D" id="3.30.540.10">
    <property type="entry name" value="Fructose-1,6-Bisphosphatase, subunit A, domain 1"/>
    <property type="match status" value="1"/>
</dbReference>
<dbReference type="GO" id="GO:0006000">
    <property type="term" value="P:fructose metabolic process"/>
    <property type="evidence" value="ECO:0007669"/>
    <property type="project" value="TreeGrafter"/>
</dbReference>
<dbReference type="AlphaFoldDB" id="A0A8J5CP43"/>
<dbReference type="PANTHER" id="PTHR11556:SF1">
    <property type="entry name" value="FRUCTOSE-BISPHOSPHATASE"/>
    <property type="match status" value="1"/>
</dbReference>
<dbReference type="EMBL" id="JACEEZ010017490">
    <property type="protein sequence ID" value="KAG0717499.1"/>
    <property type="molecule type" value="Genomic_DNA"/>
</dbReference>
<feature type="domain" description="Fructose-1-6-bisphosphatase class I N-terminal" evidence="5">
    <location>
        <begin position="11"/>
        <end position="63"/>
    </location>
</feature>
<keyword evidence="2" id="KW-0460">Magnesium</keyword>
<keyword evidence="1" id="KW-0479">Metal-binding</keyword>
<evidence type="ECO:0000256" key="1">
    <source>
        <dbReference type="ARBA" id="ARBA00022723"/>
    </source>
</evidence>
<dbReference type="PANTHER" id="PTHR11556">
    <property type="entry name" value="FRUCTOSE-1,6-BISPHOSPHATASE-RELATED"/>
    <property type="match status" value="1"/>
</dbReference>
<comment type="pathway">
    <text evidence="3">Carbohydrate biosynthesis.</text>
</comment>
<dbReference type="SUPFAM" id="SSF56655">
    <property type="entry name" value="Carbohydrate phosphatase"/>
    <property type="match status" value="1"/>
</dbReference>
<evidence type="ECO:0000259" key="5">
    <source>
        <dbReference type="Pfam" id="PF00316"/>
    </source>
</evidence>
<feature type="region of interest" description="Disordered" evidence="4">
    <location>
        <begin position="56"/>
        <end position="90"/>
    </location>
</feature>
<comment type="caution">
    <text evidence="6">The sequence shown here is derived from an EMBL/GenBank/DDBJ whole genome shotgun (WGS) entry which is preliminary data.</text>
</comment>
<evidence type="ECO:0000256" key="4">
    <source>
        <dbReference type="SAM" id="MobiDB-lite"/>
    </source>
</evidence>
<evidence type="ECO:0000256" key="3">
    <source>
        <dbReference type="ARBA" id="ARBA00024331"/>
    </source>
</evidence>
<dbReference type="GO" id="GO:0042132">
    <property type="term" value="F:fructose 1,6-bisphosphate 1-phosphatase activity"/>
    <property type="evidence" value="ECO:0007669"/>
    <property type="project" value="TreeGrafter"/>
</dbReference>